<evidence type="ECO:0000259" key="8">
    <source>
        <dbReference type="Pfam" id="PF03772"/>
    </source>
</evidence>
<dbReference type="InterPro" id="IPR052159">
    <property type="entry name" value="Competence_DNA_uptake"/>
</dbReference>
<evidence type="ECO:0000256" key="3">
    <source>
        <dbReference type="ARBA" id="ARBA00022692"/>
    </source>
</evidence>
<accession>A0A1V2I3A7</accession>
<dbReference type="PANTHER" id="PTHR30619:SF1">
    <property type="entry name" value="RECOMBINATION PROTEIN 2"/>
    <property type="match status" value="1"/>
</dbReference>
<dbReference type="SUPFAM" id="SSF56281">
    <property type="entry name" value="Metallo-hydrolase/oxidoreductase"/>
    <property type="match status" value="1"/>
</dbReference>
<sequence>MDLRLAVPAVAVWGGAALAGRWGPSAAVLIAAAVIGGMAPLVGGALLVAERGRPGTGRRGWLAAAVAAVAGLAAGVFVAGVGGQDGRSGVLAQLAAARATVGVELVVTDDPHPIGGGLAGPAGGSGNVAVPARLVVLATRQRAAGTRAVASNAATAGTTASAGGVTGAAPGGVVARLDVPVLVLAPGDGWSGLLPSTRVAVDARLEPPRPGDQVGAVLFVRGPPRPVAGPVWYQRVAGRMRADLRAAASVLPQPARGLFPGLVDGDVSALDPGLRDDFRAAGLTHLTAVSGGNVVILTGALLAAMRRTRVGVRSRALWAAATIVGFVVIARPSASVLRAAAMGLLAAVATGTGRRASVLPALSATVAVLVLAYPRLALSAGFALSVLATAGIVIVAPGWRDRLARRLPPRLHWLADGAAVAAAAQLACTPVIAWIGGGVSLVAIPANVAAAVAVAPVTVLGVVALAVGPVSGGPARLAAWLAGWPCRWLVLVARTAADVPGATVRWPGGPLGALAALAALPTALAALRRPRGRRVCAAAATGLLLARCVLVDRLAGWPPPGWLLVACDVGQGDALVLAAGPGAGVLVDAGPDPGALTACLHDLGIRRLPVVLLTHLHADHVDGLSSVLGHLPVGEVLVGPLHQPADRWAALRAEAEAAGVPLVEAGAGGSRAVGPVTLQIIGPVRPLRGTDSDPNNNSLISVAHTGGLTILLAGDAEHEEQRQLLTAGAVAAAAPRIDVLKVAHHGSASQDAGLLGASGAQAALISVGAGNQYGHPAPGTLAALTAAGIPYARTDTDGATAVVVTPDGVPALVARRQHQDA</sequence>
<keyword evidence="10" id="KW-1185">Reference proteome</keyword>
<keyword evidence="3 6" id="KW-0812">Transmembrane</keyword>
<evidence type="ECO:0000256" key="1">
    <source>
        <dbReference type="ARBA" id="ARBA00004651"/>
    </source>
</evidence>
<dbReference type="CDD" id="cd07731">
    <property type="entry name" value="ComA-like_MBL-fold"/>
    <property type="match status" value="1"/>
</dbReference>
<reference evidence="10" key="1">
    <citation type="submission" date="2016-10" db="EMBL/GenBank/DDBJ databases">
        <title>Frankia sp. NRRL B-16386 Genome sequencing.</title>
        <authorList>
            <person name="Ghodhbane-Gtari F."/>
            <person name="Swanson E."/>
            <person name="Gueddou A."/>
            <person name="Hezbri K."/>
            <person name="Ktari K."/>
            <person name="Nouioui I."/>
            <person name="Morris K."/>
            <person name="Simpson S."/>
            <person name="Abebe-Akele F."/>
            <person name="Thomas K."/>
            <person name="Gtari M."/>
            <person name="Tisa L.S."/>
        </authorList>
    </citation>
    <scope>NUCLEOTIDE SEQUENCE [LARGE SCALE GENOMIC DNA]</scope>
    <source>
        <strain evidence="10">NRRL B-16386</strain>
    </source>
</reference>
<keyword evidence="2" id="KW-1003">Cell membrane</keyword>
<evidence type="ECO:0000256" key="2">
    <source>
        <dbReference type="ARBA" id="ARBA00022475"/>
    </source>
</evidence>
<dbReference type="GO" id="GO:0005886">
    <property type="term" value="C:plasma membrane"/>
    <property type="evidence" value="ECO:0007669"/>
    <property type="project" value="UniProtKB-SubCell"/>
</dbReference>
<evidence type="ECO:0008006" key="11">
    <source>
        <dbReference type="Google" id="ProtNLM"/>
    </source>
</evidence>
<dbReference type="Pfam" id="PF03772">
    <property type="entry name" value="Competence"/>
    <property type="match status" value="1"/>
</dbReference>
<comment type="caution">
    <text evidence="9">The sequence shown here is derived from an EMBL/GenBank/DDBJ whole genome shotgun (WGS) entry which is preliminary data.</text>
</comment>
<name>A0A1V2I3A7_9ACTN</name>
<dbReference type="Proteomes" id="UP000188929">
    <property type="component" value="Unassembled WGS sequence"/>
</dbReference>
<proteinExistence type="predicted"/>
<feature type="transmembrane region" description="Helical" evidence="6">
    <location>
        <begin position="376"/>
        <end position="399"/>
    </location>
</feature>
<feature type="transmembrane region" description="Helical" evidence="6">
    <location>
        <begin position="411"/>
        <end position="436"/>
    </location>
</feature>
<dbReference type="AlphaFoldDB" id="A0A1V2I3A7"/>
<feature type="transmembrane region" description="Helical" evidence="6">
    <location>
        <begin position="61"/>
        <end position="83"/>
    </location>
</feature>
<keyword evidence="5 6" id="KW-0472">Membrane</keyword>
<feature type="transmembrane region" description="Helical" evidence="6">
    <location>
        <begin position="283"/>
        <end position="304"/>
    </location>
</feature>
<evidence type="ECO:0000256" key="6">
    <source>
        <dbReference type="SAM" id="Phobius"/>
    </source>
</evidence>
<feature type="transmembrane region" description="Helical" evidence="6">
    <location>
        <begin position="448"/>
        <end position="470"/>
    </location>
</feature>
<dbReference type="Pfam" id="PF00753">
    <property type="entry name" value="Lactamase_B"/>
    <property type="match status" value="1"/>
</dbReference>
<comment type="subcellular location">
    <subcellularLocation>
        <location evidence="1">Cell membrane</location>
        <topology evidence="1">Multi-pass membrane protein</topology>
    </subcellularLocation>
</comment>
<evidence type="ECO:0000256" key="4">
    <source>
        <dbReference type="ARBA" id="ARBA00022989"/>
    </source>
</evidence>
<protein>
    <recommendedName>
        <fullName evidence="11">Competence protein ComEC</fullName>
    </recommendedName>
</protein>
<dbReference type="Gene3D" id="3.60.15.10">
    <property type="entry name" value="Ribonuclease Z/Hydroxyacylglutathione hydrolase-like"/>
    <property type="match status" value="1"/>
</dbReference>
<organism evidence="9 10">
    <name type="scientific">Pseudofrankia asymbiotica</name>
    <dbReference type="NCBI Taxonomy" id="1834516"/>
    <lineage>
        <taxon>Bacteria</taxon>
        <taxon>Bacillati</taxon>
        <taxon>Actinomycetota</taxon>
        <taxon>Actinomycetes</taxon>
        <taxon>Frankiales</taxon>
        <taxon>Frankiaceae</taxon>
        <taxon>Pseudofrankia</taxon>
    </lineage>
</organism>
<feature type="transmembrane region" description="Helical" evidence="6">
    <location>
        <begin position="316"/>
        <end position="334"/>
    </location>
</feature>
<evidence type="ECO:0000313" key="9">
    <source>
        <dbReference type="EMBL" id="ONH24924.1"/>
    </source>
</evidence>
<dbReference type="InterPro" id="IPR035681">
    <property type="entry name" value="ComA-like_MBL"/>
</dbReference>
<evidence type="ECO:0000313" key="10">
    <source>
        <dbReference type="Proteomes" id="UP000188929"/>
    </source>
</evidence>
<evidence type="ECO:0000259" key="7">
    <source>
        <dbReference type="Pfam" id="PF00753"/>
    </source>
</evidence>
<dbReference type="PANTHER" id="PTHR30619">
    <property type="entry name" value="DNA INTERNALIZATION/COMPETENCE PROTEIN COMEC/REC2"/>
    <property type="match status" value="1"/>
</dbReference>
<feature type="transmembrane region" description="Helical" evidence="6">
    <location>
        <begin position="29"/>
        <end position="49"/>
    </location>
</feature>
<dbReference type="InterPro" id="IPR001279">
    <property type="entry name" value="Metallo-B-lactamas"/>
</dbReference>
<gene>
    <name evidence="9" type="ORF">BL253_28930</name>
</gene>
<dbReference type="NCBIfam" id="TIGR00360">
    <property type="entry name" value="ComEC_N-term"/>
    <property type="match status" value="1"/>
</dbReference>
<dbReference type="InterPro" id="IPR004477">
    <property type="entry name" value="ComEC_N"/>
</dbReference>
<dbReference type="STRING" id="1834516.BL253_28930"/>
<keyword evidence="4 6" id="KW-1133">Transmembrane helix</keyword>
<evidence type="ECO:0000256" key="5">
    <source>
        <dbReference type="ARBA" id="ARBA00023136"/>
    </source>
</evidence>
<feature type="domain" description="Metallo-beta-lactamase" evidence="7">
    <location>
        <begin position="568"/>
        <end position="749"/>
    </location>
</feature>
<feature type="domain" description="ComEC/Rec2-related protein" evidence="8">
    <location>
        <begin position="262"/>
        <end position="528"/>
    </location>
</feature>
<dbReference type="EMBL" id="MOMC01000066">
    <property type="protein sequence ID" value="ONH24924.1"/>
    <property type="molecule type" value="Genomic_DNA"/>
</dbReference>
<dbReference type="InterPro" id="IPR036866">
    <property type="entry name" value="RibonucZ/Hydroxyglut_hydro"/>
</dbReference>